<dbReference type="EC" id="3.1.3.48" evidence="2"/>
<dbReference type="GO" id="GO:0004725">
    <property type="term" value="F:protein tyrosine phosphatase activity"/>
    <property type="evidence" value="ECO:0007669"/>
    <property type="project" value="UniProtKB-EC"/>
</dbReference>
<protein>
    <recommendedName>
        <fullName evidence="2">protein-tyrosine-phosphatase</fullName>
        <ecNumber evidence="2">3.1.3.48</ecNumber>
    </recommendedName>
</protein>
<feature type="active site" description="Proton donor" evidence="5">
    <location>
        <position position="125"/>
    </location>
</feature>
<reference evidence="7 8" key="1">
    <citation type="submission" date="2020-06" db="EMBL/GenBank/DDBJ databases">
        <title>Altererythrobacter lutimaris sp. nov., a marine bacterium isolated from a tidal flat.</title>
        <authorList>
            <person name="Kim D."/>
            <person name="Yoo Y."/>
            <person name="Kim J.-J."/>
        </authorList>
    </citation>
    <scope>NUCLEOTIDE SEQUENCE [LARGE SCALE GENOMIC DNA]</scope>
    <source>
        <strain evidence="7 8">JGD-16</strain>
    </source>
</reference>
<evidence type="ECO:0000313" key="8">
    <source>
        <dbReference type="Proteomes" id="UP000546031"/>
    </source>
</evidence>
<feature type="active site" evidence="5">
    <location>
        <position position="16"/>
    </location>
</feature>
<evidence type="ECO:0000256" key="1">
    <source>
        <dbReference type="ARBA" id="ARBA00011063"/>
    </source>
</evidence>
<dbReference type="RefSeq" id="WP_176271984.1">
    <property type="nucleotide sequence ID" value="NZ_JABWTA010000001.1"/>
</dbReference>
<dbReference type="InterPro" id="IPR017867">
    <property type="entry name" value="Tyr_phospatase_low_mol_wt"/>
</dbReference>
<dbReference type="PANTHER" id="PTHR11717:SF7">
    <property type="entry name" value="LOW MOLECULAR WEIGHT PHOSPHOTYROSINE PROTEIN PHOSPHATASE"/>
    <property type="match status" value="1"/>
</dbReference>
<dbReference type="CDD" id="cd16343">
    <property type="entry name" value="LMWPTP"/>
    <property type="match status" value="1"/>
</dbReference>
<dbReference type="PANTHER" id="PTHR11717">
    <property type="entry name" value="LOW MOLECULAR WEIGHT PROTEIN TYROSINE PHOSPHATASE"/>
    <property type="match status" value="1"/>
</dbReference>
<feature type="active site" description="Nucleophile" evidence="5">
    <location>
        <position position="10"/>
    </location>
</feature>
<dbReference type="PRINTS" id="PR00719">
    <property type="entry name" value="LMWPTPASE"/>
</dbReference>
<comment type="caution">
    <text evidence="7">The sequence shown here is derived from an EMBL/GenBank/DDBJ whole genome shotgun (WGS) entry which is preliminary data.</text>
</comment>
<dbReference type="SUPFAM" id="SSF52788">
    <property type="entry name" value="Phosphotyrosine protein phosphatases I"/>
    <property type="match status" value="1"/>
</dbReference>
<keyword evidence="8" id="KW-1185">Reference proteome</keyword>
<keyword evidence="3" id="KW-0378">Hydrolase</keyword>
<dbReference type="SMART" id="SM00226">
    <property type="entry name" value="LMWPc"/>
    <property type="match status" value="1"/>
</dbReference>
<organism evidence="7 8">
    <name type="scientific">Altererythrobacter lutimaris</name>
    <dbReference type="NCBI Taxonomy" id="2743979"/>
    <lineage>
        <taxon>Bacteria</taxon>
        <taxon>Pseudomonadati</taxon>
        <taxon>Pseudomonadota</taxon>
        <taxon>Alphaproteobacteria</taxon>
        <taxon>Sphingomonadales</taxon>
        <taxon>Erythrobacteraceae</taxon>
        <taxon>Altererythrobacter</taxon>
    </lineage>
</organism>
<evidence type="ECO:0000256" key="2">
    <source>
        <dbReference type="ARBA" id="ARBA00013064"/>
    </source>
</evidence>
<evidence type="ECO:0000256" key="4">
    <source>
        <dbReference type="ARBA" id="ARBA00022912"/>
    </source>
</evidence>
<proteinExistence type="inferred from homology"/>
<gene>
    <name evidence="7" type="ORF">HUO12_01815</name>
</gene>
<evidence type="ECO:0000256" key="3">
    <source>
        <dbReference type="ARBA" id="ARBA00022801"/>
    </source>
</evidence>
<evidence type="ECO:0000259" key="6">
    <source>
        <dbReference type="SMART" id="SM00226"/>
    </source>
</evidence>
<sequence>MSTPSVLFVCLGNICRSPMAEGAFRAAADKAGLSVTIDSCGTAAYHRGSPPDPRAVETAAARGINISELRARQLEPADFTRFTHIFAMDHDNLRNVQAVEPQSSTAHVSLLLDIVKGREGAALADPYYGGEENFRDTWEDVTMAAEALVAKLRA</sequence>
<dbReference type="InterPro" id="IPR036196">
    <property type="entry name" value="Ptyr_pPase_sf"/>
</dbReference>
<dbReference type="InterPro" id="IPR050438">
    <property type="entry name" value="LMW_PTPase"/>
</dbReference>
<keyword evidence="4" id="KW-0904">Protein phosphatase</keyword>
<dbReference type="Pfam" id="PF01451">
    <property type="entry name" value="LMWPc"/>
    <property type="match status" value="1"/>
</dbReference>
<accession>A0A850H789</accession>
<dbReference type="EMBL" id="JABWTA010000001">
    <property type="protein sequence ID" value="NVE93629.1"/>
    <property type="molecule type" value="Genomic_DNA"/>
</dbReference>
<name>A0A850H789_9SPHN</name>
<dbReference type="Proteomes" id="UP000546031">
    <property type="component" value="Unassembled WGS sequence"/>
</dbReference>
<evidence type="ECO:0000256" key="5">
    <source>
        <dbReference type="PIRSR" id="PIRSR617867-1"/>
    </source>
</evidence>
<dbReference type="Gene3D" id="3.40.50.2300">
    <property type="match status" value="1"/>
</dbReference>
<dbReference type="AlphaFoldDB" id="A0A850H789"/>
<dbReference type="InterPro" id="IPR023485">
    <property type="entry name" value="Ptyr_pPase"/>
</dbReference>
<feature type="domain" description="Phosphotyrosine protein phosphatase I" evidence="6">
    <location>
        <begin position="4"/>
        <end position="151"/>
    </location>
</feature>
<comment type="similarity">
    <text evidence="1">Belongs to the low molecular weight phosphotyrosine protein phosphatase family.</text>
</comment>
<evidence type="ECO:0000313" key="7">
    <source>
        <dbReference type="EMBL" id="NVE93629.1"/>
    </source>
</evidence>